<name>A0A2R3P858_MESFO</name>
<proteinExistence type="predicted"/>
<evidence type="ECO:0000313" key="1">
    <source>
        <dbReference type="EMBL" id="AVN64668.1"/>
    </source>
</evidence>
<accession>A0A2R3P858</accession>
<sequence length="304" mass="36594">MFYLFSKSILIEIGFKKDVYYIGNTKFESIPDSVLNNCYSSANWNRALKYKIEESDIEKKYFMLDVDVYWNLKSNKIELMSKIFFFNEIINSKHFEESFLNTFFAHYFKHTLKINDVKKVDPEFIKIYTPEISKDNLRIQNFDNFILLNNDVQINDKKFKSIINIGENSFKWKVNKFNQIIYSFPSDILNENSLLKNTDFIDTNNSLFYTNTLTNLNNNIVLEFCTYNKKIRDELLQKMIIKIKNSKDPLFNWHLFNITNDTQYLKNELKKISQDLIEHEDYLKNVYSKLKRNYDKELFNVNFN</sequence>
<protein>
    <submittedName>
        <fullName evidence="1">Uncharacterized protein</fullName>
    </submittedName>
</protein>
<evidence type="ECO:0000313" key="2">
    <source>
        <dbReference type="Proteomes" id="UP000239216"/>
    </source>
</evidence>
<dbReference type="EMBL" id="CP022513">
    <property type="protein sequence ID" value="AVN64668.1"/>
    <property type="molecule type" value="Genomic_DNA"/>
</dbReference>
<dbReference type="RefSeq" id="WP_029511791.1">
    <property type="nucleotide sequence ID" value="NZ_CP022513.1"/>
</dbReference>
<reference evidence="1 2" key="1">
    <citation type="submission" date="2017-07" db="EMBL/GenBank/DDBJ databases">
        <title>Comparative genomic analysis of Mesoplasma florum.</title>
        <authorList>
            <person name="Baby V."/>
            <person name="Lachance J.-C."/>
            <person name="Gagnon J."/>
            <person name="Lucier J.-F."/>
            <person name="Matteau D."/>
            <person name="Knight T.F."/>
            <person name="Rodrigue S."/>
        </authorList>
    </citation>
    <scope>NUCLEOTIDE SEQUENCE [LARGE SCALE GENOMIC DNA]</scope>
    <source>
        <strain evidence="1 2">CnuA-2</strain>
    </source>
</reference>
<dbReference type="Proteomes" id="UP000239216">
    <property type="component" value="Chromosome"/>
</dbReference>
<organism evidence="1 2">
    <name type="scientific">Mesoplasma florum</name>
    <name type="common">Acholeplasma florum</name>
    <dbReference type="NCBI Taxonomy" id="2151"/>
    <lineage>
        <taxon>Bacteria</taxon>
        <taxon>Bacillati</taxon>
        <taxon>Mycoplasmatota</taxon>
        <taxon>Mollicutes</taxon>
        <taxon>Entomoplasmatales</taxon>
        <taxon>Entomoplasmataceae</taxon>
        <taxon>Mesoplasma</taxon>
    </lineage>
</organism>
<dbReference type="AlphaFoldDB" id="A0A2R3P858"/>
<gene>
    <name evidence="1" type="ORF">CG003_03335</name>
</gene>